<reference evidence="13 14" key="3">
    <citation type="journal article" date="2022" name="Int. J. Syst. Evol. Microbiol.">
        <title>Strains of Bradyrhizobium barranii sp. nov. associated with legumes native to Canada are symbionts of soybeans and belong to different subspecies (subsp. barranii subsp. nov. and subsp. apii subsp. nov.) and symbiovars (sv. glycinearum and sv. septentrionale).</title>
        <authorList>
            <person name="Bromfield E.S.P."/>
            <person name="Cloutier S."/>
            <person name="Wasai-Hara S."/>
            <person name="Minamisawa K."/>
        </authorList>
    </citation>
    <scope>NUCLEOTIDE SEQUENCE [LARGE SCALE GENOMIC DNA]</scope>
    <source>
        <strain evidence="13 14">323S2</strain>
    </source>
</reference>
<evidence type="ECO:0000256" key="9">
    <source>
        <dbReference type="ARBA" id="ARBA00023268"/>
    </source>
</evidence>
<feature type="site" description="Involved in the stabilization of negative charge on the oxyanion by the formation of the oxyanion hole" evidence="11">
    <location>
        <position position="122"/>
    </location>
</feature>
<evidence type="ECO:0000256" key="4">
    <source>
        <dbReference type="ARBA" id="ARBA00022490"/>
    </source>
</evidence>
<evidence type="ECO:0000256" key="1">
    <source>
        <dbReference type="ARBA" id="ARBA00004496"/>
    </source>
</evidence>
<evidence type="ECO:0000256" key="5">
    <source>
        <dbReference type="ARBA" id="ARBA00022571"/>
    </source>
</evidence>
<evidence type="ECO:0000256" key="6">
    <source>
        <dbReference type="ARBA" id="ARBA00022605"/>
    </source>
</evidence>
<evidence type="ECO:0000256" key="2">
    <source>
        <dbReference type="ARBA" id="ARBA00006774"/>
    </source>
</evidence>
<comment type="subcellular location">
    <subcellularLocation>
        <location evidence="1 11">Cytoplasm</location>
    </subcellularLocation>
</comment>
<dbReference type="InterPro" id="IPR002813">
    <property type="entry name" value="Arg_biosynth_ArgJ"/>
</dbReference>
<dbReference type="InterPro" id="IPR016117">
    <property type="entry name" value="ArgJ-like_dom_sf"/>
</dbReference>
<keyword evidence="5 11" id="KW-0055">Arginine biosynthesis</keyword>
<feature type="binding site" evidence="11">
    <location>
        <position position="408"/>
    </location>
    <ligand>
        <name>substrate</name>
    </ligand>
</feature>
<comment type="similarity">
    <text evidence="2 11">Belongs to the ArgJ family.</text>
</comment>
<dbReference type="AlphaFoldDB" id="A0A7Z0Q8E5"/>
<dbReference type="PANTHER" id="PTHR23100">
    <property type="entry name" value="ARGININE BIOSYNTHESIS BIFUNCTIONAL PROTEIN ARGJ"/>
    <property type="match status" value="1"/>
</dbReference>
<feature type="binding site" evidence="11">
    <location>
        <position position="184"/>
    </location>
    <ligand>
        <name>substrate</name>
    </ligand>
</feature>
<dbReference type="SUPFAM" id="SSF56266">
    <property type="entry name" value="DmpA/ArgJ-like"/>
    <property type="match status" value="1"/>
</dbReference>
<dbReference type="InterPro" id="IPR042195">
    <property type="entry name" value="ArgJ_beta_C"/>
</dbReference>
<proteinExistence type="inferred from homology"/>
<dbReference type="RefSeq" id="WP_166346255.1">
    <property type="nucleotide sequence ID" value="NZ_CP088280.1"/>
</dbReference>
<evidence type="ECO:0000256" key="8">
    <source>
        <dbReference type="ARBA" id="ARBA00022813"/>
    </source>
</evidence>
<evidence type="ECO:0000256" key="11">
    <source>
        <dbReference type="HAMAP-Rule" id="MF_01106"/>
    </source>
</evidence>
<evidence type="ECO:0000256" key="7">
    <source>
        <dbReference type="ARBA" id="ARBA00022679"/>
    </source>
</evidence>
<evidence type="ECO:0000313" key="14">
    <source>
        <dbReference type="Proteomes" id="UP000564836"/>
    </source>
</evidence>
<dbReference type="NCBIfam" id="TIGR00120">
    <property type="entry name" value="ArgJ"/>
    <property type="match status" value="1"/>
</dbReference>
<dbReference type="EMBL" id="JACBFH010000001">
    <property type="protein sequence ID" value="NYY89783.1"/>
    <property type="molecule type" value="Genomic_DNA"/>
</dbReference>
<evidence type="ECO:0000256" key="3">
    <source>
        <dbReference type="ARBA" id="ARBA00011475"/>
    </source>
</evidence>
<reference evidence="12" key="2">
    <citation type="submission" date="2020-06" db="EMBL/GenBank/DDBJ databases">
        <title>Whole Genome Sequence of Bradyrhizobium sp. Strain 323S2.</title>
        <authorList>
            <person name="Bromfield E.S.P."/>
        </authorList>
    </citation>
    <scope>NUCLEOTIDE SEQUENCE [LARGE SCALE GENOMIC DNA]</scope>
    <source>
        <strain evidence="12">323S2</strain>
    </source>
</reference>
<feature type="binding site" evidence="11">
    <location>
        <position position="413"/>
    </location>
    <ligand>
        <name>substrate</name>
    </ligand>
</feature>
<organism evidence="12">
    <name type="scientific">Bradyrhizobium barranii subsp. barranii</name>
    <dbReference type="NCBI Taxonomy" id="2823807"/>
    <lineage>
        <taxon>Bacteria</taxon>
        <taxon>Pseudomonadati</taxon>
        <taxon>Pseudomonadota</taxon>
        <taxon>Alphaproteobacteria</taxon>
        <taxon>Hyphomicrobiales</taxon>
        <taxon>Nitrobacteraceae</taxon>
        <taxon>Bradyrhizobium</taxon>
        <taxon>Bradyrhizobium barranii</taxon>
    </lineage>
</organism>
<reference evidence="13 14" key="1">
    <citation type="journal article" date="2017" name="Syst. Appl. Microbiol.">
        <title>Soybeans inoculated with root zone soils of Canadian native legumes harbour diverse and novel Bradyrhizobium spp. that possess agricultural potential.</title>
        <authorList>
            <person name="Bromfield E.S.P."/>
            <person name="Cloutier S."/>
            <person name="Tambong J.T."/>
            <person name="Tran Thi T.V."/>
        </authorList>
    </citation>
    <scope>NUCLEOTIDE SEQUENCE [LARGE SCALE GENOMIC DNA]</scope>
    <source>
        <strain evidence="13 14">323S2</strain>
    </source>
</reference>
<dbReference type="FunFam" id="3.60.70.12:FF:000001">
    <property type="entry name" value="Arginine biosynthesis bifunctional protein ArgJ, chloroplastic"/>
    <property type="match status" value="1"/>
</dbReference>
<sequence>MSSSVSPLAPKTVPDMPVIAGVRLATAEAGIRYKNRTDVLLAVMDKGTAVAGVFTRSKCPSAPVEWCRAKLKGGKARALVVNSGNANAFTGKTGRSSTALTAKIAAKAVGCSEGEIFLASTGVIGEPLDATKFDGVLGPLAETAEPGDYLAAAKAIMTTDTFPKVATATVKLGKAKVTINGMAKGAGMIAPDMATMLSFIFTDAPIAPAALQALLKSGVEDTFNAVTIDGDTSTSDTLLAFATGAAAEHGAPKISRASDPRLKAFVKAFNQVLANLSEQVARDGEGARKLVEITVEGAKTKASARKIAMSIANSPLVKTAIAGEDANWGRVVMAVGKAGEPADRDKLSISFNGIRVAKSGARDPDYDEAQVSEAMKAPEIAIKVSLGLGKGRDRVLTCDLTKEYVAINGDYRS</sequence>
<feature type="binding site" evidence="11">
    <location>
        <position position="285"/>
    </location>
    <ligand>
        <name>substrate</name>
    </ligand>
</feature>
<comment type="function">
    <text evidence="11">Catalyzes two activities which are involved in the cyclic version of arginine biosynthesis: the synthesis of N-acetylglutamate from glutamate and acetyl-CoA as the acetyl donor, and of ornithine by transacetylation between N(2)-acetylornithine and glutamate.</text>
</comment>
<comment type="pathway">
    <text evidence="11">Amino-acid biosynthesis; L-arginine biosynthesis; L-ornithine and N-acetyl-L-glutamate from L-glutamate and N(2)-acetyl-L-ornithine (cyclic): step 1/1.</text>
</comment>
<keyword evidence="10 11" id="KW-0012">Acyltransferase</keyword>
<dbReference type="CDD" id="cd02152">
    <property type="entry name" value="OAT"/>
    <property type="match status" value="1"/>
</dbReference>
<dbReference type="GO" id="GO:0004042">
    <property type="term" value="F:L-glutamate N-acetyltransferase activity"/>
    <property type="evidence" value="ECO:0007669"/>
    <property type="project" value="UniProtKB-UniRule"/>
</dbReference>
<feature type="chain" id="PRO_5031662405" description="Arginine biosynthesis bifunctional protein ArgJ alpha chain" evidence="11">
    <location>
        <begin position="1"/>
        <end position="194"/>
    </location>
</feature>
<dbReference type="GO" id="GO:0006592">
    <property type="term" value="P:ornithine biosynthetic process"/>
    <property type="evidence" value="ECO:0007669"/>
    <property type="project" value="TreeGrafter"/>
</dbReference>
<feature type="active site" description="Nucleophile" evidence="11">
    <location>
        <position position="195"/>
    </location>
</feature>
<feature type="binding site" evidence="11">
    <location>
        <position position="195"/>
    </location>
    <ligand>
        <name>substrate</name>
    </ligand>
</feature>
<accession>A0A7Z0Q8E5</accession>
<dbReference type="NCBIfam" id="NF003802">
    <property type="entry name" value="PRK05388.1"/>
    <property type="match status" value="1"/>
</dbReference>
<protein>
    <recommendedName>
        <fullName evidence="11">Arginine biosynthesis bifunctional protein ArgJ</fullName>
    </recommendedName>
    <domain>
        <recommendedName>
            <fullName evidence="11">Glutamate N-acetyltransferase</fullName>
            <ecNumber evidence="11">2.3.1.35</ecNumber>
        </recommendedName>
        <alternativeName>
            <fullName evidence="11">Ornithine acetyltransferase</fullName>
            <shortName evidence="11">OATase</shortName>
        </alternativeName>
        <alternativeName>
            <fullName evidence="11">Ornithine transacetylase</fullName>
        </alternativeName>
    </domain>
    <domain>
        <recommendedName>
            <fullName evidence="11">Amino-acid acetyltransferase</fullName>
            <ecNumber evidence="11">2.3.1.1</ecNumber>
        </recommendedName>
        <alternativeName>
            <fullName evidence="11">N-acetylglutamate synthase</fullName>
            <shortName evidence="11">AGSase</shortName>
        </alternativeName>
    </domain>
    <component>
        <recommendedName>
            <fullName evidence="11">Arginine biosynthesis bifunctional protein ArgJ alpha chain</fullName>
        </recommendedName>
    </component>
    <component>
        <recommendedName>
            <fullName evidence="11">Arginine biosynthesis bifunctional protein ArgJ beta chain</fullName>
        </recommendedName>
    </component>
</protein>
<dbReference type="Pfam" id="PF01960">
    <property type="entry name" value="ArgJ"/>
    <property type="match status" value="1"/>
</dbReference>
<comment type="pathway">
    <text evidence="11">Amino-acid biosynthesis; L-arginine biosynthesis; N(2)-acetyl-L-ornithine from L-glutamate: step 1/4.</text>
</comment>
<evidence type="ECO:0000256" key="10">
    <source>
        <dbReference type="ARBA" id="ARBA00023315"/>
    </source>
</evidence>
<dbReference type="PANTHER" id="PTHR23100:SF0">
    <property type="entry name" value="ARGININE BIOSYNTHESIS BIFUNCTIONAL PROTEIN ARGJ, MITOCHONDRIAL"/>
    <property type="match status" value="1"/>
</dbReference>
<keyword evidence="7 11" id="KW-0808">Transferase</keyword>
<dbReference type="HAMAP" id="MF_01106">
    <property type="entry name" value="ArgJ"/>
    <property type="match status" value="1"/>
</dbReference>
<dbReference type="Gene3D" id="3.60.70.12">
    <property type="entry name" value="L-amino peptidase D-ALA esterase/amidase"/>
    <property type="match status" value="1"/>
</dbReference>
<dbReference type="GO" id="GO:0006526">
    <property type="term" value="P:L-arginine biosynthetic process"/>
    <property type="evidence" value="ECO:0007669"/>
    <property type="project" value="UniProtKB-UniRule"/>
</dbReference>
<keyword evidence="6 11" id="KW-0028">Amino-acid biosynthesis</keyword>
<gene>
    <name evidence="11 12" type="primary">argJ</name>
    <name evidence="13" type="ORF">G6321_00052910</name>
    <name evidence="12" type="ORF">G6321_15535</name>
</gene>
<evidence type="ECO:0000313" key="13">
    <source>
        <dbReference type="EMBL" id="UGX94160.1"/>
    </source>
</evidence>
<name>A0A7Z0Q8E5_9BRAD</name>
<dbReference type="UniPathway" id="UPA00068">
    <property type="reaction ID" value="UER00106"/>
</dbReference>
<comment type="catalytic activity">
    <reaction evidence="11">
        <text>N(2)-acetyl-L-ornithine + L-glutamate = N-acetyl-L-glutamate + L-ornithine</text>
        <dbReference type="Rhea" id="RHEA:15349"/>
        <dbReference type="ChEBI" id="CHEBI:29985"/>
        <dbReference type="ChEBI" id="CHEBI:44337"/>
        <dbReference type="ChEBI" id="CHEBI:46911"/>
        <dbReference type="ChEBI" id="CHEBI:57805"/>
        <dbReference type="EC" id="2.3.1.35"/>
    </reaction>
</comment>
<feature type="site" description="Involved in the stabilization of negative charge on the oxyanion by the formation of the oxyanion hole" evidence="11">
    <location>
        <position position="121"/>
    </location>
</feature>
<comment type="subunit">
    <text evidence="3 11">Heterotetramer of two alpha and two beta chains.</text>
</comment>
<keyword evidence="8 11" id="KW-0068">Autocatalytic cleavage</keyword>
<dbReference type="EC" id="2.3.1.1" evidence="11"/>
<feature type="chain" id="PRO_5031662406" description="Arginine biosynthesis bifunctional protein ArgJ beta chain" evidence="11">
    <location>
        <begin position="195"/>
        <end position="413"/>
    </location>
</feature>
<keyword evidence="9 11" id="KW-0511">Multifunctional enzyme</keyword>
<dbReference type="Gene3D" id="3.10.20.340">
    <property type="entry name" value="ArgJ beta chain, C-terminal domain"/>
    <property type="match status" value="1"/>
</dbReference>
<keyword evidence="4 11" id="KW-0963">Cytoplasm</keyword>
<dbReference type="GO" id="GO:0004358">
    <property type="term" value="F:L-glutamate N-acetyltransferase activity, acting on acetyl-L-ornithine as donor"/>
    <property type="evidence" value="ECO:0007669"/>
    <property type="project" value="UniProtKB-UniRule"/>
</dbReference>
<feature type="site" description="Cleavage; by autolysis" evidence="11">
    <location>
        <begin position="194"/>
        <end position="195"/>
    </location>
</feature>
<dbReference type="EC" id="2.3.1.35" evidence="11"/>
<dbReference type="FunFam" id="3.10.20.340:FF:000003">
    <property type="entry name" value="Arginine biosynthesis bifunctional protein ArgJ"/>
    <property type="match status" value="1"/>
</dbReference>
<evidence type="ECO:0000313" key="12">
    <source>
        <dbReference type="EMBL" id="NYY89783.1"/>
    </source>
</evidence>
<dbReference type="GO" id="GO:0005737">
    <property type="term" value="C:cytoplasm"/>
    <property type="evidence" value="ECO:0007669"/>
    <property type="project" value="UniProtKB-SubCell"/>
</dbReference>
<dbReference type="Proteomes" id="UP000564836">
    <property type="component" value="Chromosome"/>
</dbReference>
<feature type="binding site" evidence="11">
    <location>
        <position position="158"/>
    </location>
    <ligand>
        <name>substrate</name>
    </ligand>
</feature>
<comment type="catalytic activity">
    <reaction evidence="11">
        <text>L-glutamate + acetyl-CoA = N-acetyl-L-glutamate + CoA + H(+)</text>
        <dbReference type="Rhea" id="RHEA:24292"/>
        <dbReference type="ChEBI" id="CHEBI:15378"/>
        <dbReference type="ChEBI" id="CHEBI:29985"/>
        <dbReference type="ChEBI" id="CHEBI:44337"/>
        <dbReference type="ChEBI" id="CHEBI:57287"/>
        <dbReference type="ChEBI" id="CHEBI:57288"/>
        <dbReference type="EC" id="2.3.1.1"/>
    </reaction>
</comment>
<dbReference type="EMBL" id="CP088280">
    <property type="protein sequence ID" value="UGX94160.1"/>
    <property type="molecule type" value="Genomic_DNA"/>
</dbReference>